<keyword evidence="2" id="KW-1185">Reference proteome</keyword>
<proteinExistence type="predicted"/>
<comment type="caution">
    <text evidence="1">The sequence shown here is derived from an EMBL/GenBank/DDBJ whole genome shotgun (WGS) entry which is preliminary data.</text>
</comment>
<protein>
    <recommendedName>
        <fullName evidence="3">Secreted protein</fullName>
    </recommendedName>
</protein>
<sequence>MQLGGCEGLPPVRTEVSCGLTSFGDLRHHCPRGRDETRSVAACVTARDTGDAPARVAVISGTGPGGNATSGRRG</sequence>
<accession>A0ABP5WUL2</accession>
<dbReference type="Proteomes" id="UP001500460">
    <property type="component" value="Unassembled WGS sequence"/>
</dbReference>
<evidence type="ECO:0008006" key="3">
    <source>
        <dbReference type="Google" id="ProtNLM"/>
    </source>
</evidence>
<name>A0ABP5WUL2_9ACTN</name>
<gene>
    <name evidence="1" type="ORF">GCM10010421_23540</name>
</gene>
<organism evidence="1 2">
    <name type="scientific">Streptomyces glaucus</name>
    <dbReference type="NCBI Taxonomy" id="284029"/>
    <lineage>
        <taxon>Bacteria</taxon>
        <taxon>Bacillati</taxon>
        <taxon>Actinomycetota</taxon>
        <taxon>Actinomycetes</taxon>
        <taxon>Kitasatosporales</taxon>
        <taxon>Streptomycetaceae</taxon>
        <taxon>Streptomyces</taxon>
    </lineage>
</organism>
<dbReference type="EMBL" id="BAAATK010000011">
    <property type="protein sequence ID" value="GAA2433769.1"/>
    <property type="molecule type" value="Genomic_DNA"/>
</dbReference>
<evidence type="ECO:0000313" key="2">
    <source>
        <dbReference type="Proteomes" id="UP001500460"/>
    </source>
</evidence>
<reference evidence="2" key="1">
    <citation type="journal article" date="2019" name="Int. J. Syst. Evol. Microbiol.">
        <title>The Global Catalogue of Microorganisms (GCM) 10K type strain sequencing project: providing services to taxonomists for standard genome sequencing and annotation.</title>
        <authorList>
            <consortium name="The Broad Institute Genomics Platform"/>
            <consortium name="The Broad Institute Genome Sequencing Center for Infectious Disease"/>
            <person name="Wu L."/>
            <person name="Ma J."/>
        </authorList>
    </citation>
    <scope>NUCLEOTIDE SEQUENCE [LARGE SCALE GENOMIC DNA]</scope>
    <source>
        <strain evidence="2">JCM 6922</strain>
    </source>
</reference>
<evidence type="ECO:0000313" key="1">
    <source>
        <dbReference type="EMBL" id="GAA2433769.1"/>
    </source>
</evidence>